<accession>A0ABT1BTR8</accession>
<sequence length="242" mass="26109">MPDSAETLRHAQAQELTLTLRALQRRLNQTVDELCALVAGQVGEVVALQAEAAHWEPALLTLPLPVPVWPQPASGLALGPGSSFYVGEHHGMLQLVQAPRSQDHMARYTCNLNFADFDGGWMSLAFDLRSLLRSVSPGRMRLMVLGDCACTPAQSLQVKCNWRQDGAEPKSRQLAPDATGALQLSLDLGWIDPAQLKTMDLHLIFTVAGRGSISLRSLQASLVVDTDTDTGGGASDVFEETP</sequence>
<gene>
    <name evidence="1" type="ORF">M0L44_19815</name>
</gene>
<keyword evidence="2" id="KW-1185">Reference proteome</keyword>
<protein>
    <submittedName>
        <fullName evidence="1">Uncharacterized protein</fullName>
    </submittedName>
</protein>
<evidence type="ECO:0000313" key="1">
    <source>
        <dbReference type="EMBL" id="MCO5978952.1"/>
    </source>
</evidence>
<dbReference type="Proteomes" id="UP001204851">
    <property type="component" value="Unassembled WGS sequence"/>
</dbReference>
<dbReference type="RefSeq" id="WP_252771912.1">
    <property type="nucleotide sequence ID" value="NZ_JAMXMC010000014.1"/>
</dbReference>
<dbReference type="EMBL" id="JAMXMC010000014">
    <property type="protein sequence ID" value="MCO5978952.1"/>
    <property type="molecule type" value="Genomic_DNA"/>
</dbReference>
<organism evidence="1 2">
    <name type="scientific">Ideonella oryzae</name>
    <dbReference type="NCBI Taxonomy" id="2937441"/>
    <lineage>
        <taxon>Bacteria</taxon>
        <taxon>Pseudomonadati</taxon>
        <taxon>Pseudomonadota</taxon>
        <taxon>Betaproteobacteria</taxon>
        <taxon>Burkholderiales</taxon>
        <taxon>Sphaerotilaceae</taxon>
        <taxon>Ideonella</taxon>
    </lineage>
</organism>
<name>A0ABT1BTR8_9BURK</name>
<reference evidence="1 2" key="1">
    <citation type="submission" date="2022-06" db="EMBL/GenBank/DDBJ databases">
        <title>Ideonella sp. NS12-5 Genome sequencing and assembly.</title>
        <authorList>
            <person name="Jung Y."/>
        </authorList>
    </citation>
    <scope>NUCLEOTIDE SEQUENCE [LARGE SCALE GENOMIC DNA]</scope>
    <source>
        <strain evidence="1 2">NS12-5</strain>
    </source>
</reference>
<proteinExistence type="predicted"/>
<evidence type="ECO:0000313" key="2">
    <source>
        <dbReference type="Proteomes" id="UP001204851"/>
    </source>
</evidence>
<comment type="caution">
    <text evidence="1">The sequence shown here is derived from an EMBL/GenBank/DDBJ whole genome shotgun (WGS) entry which is preliminary data.</text>
</comment>